<feature type="compositionally biased region" description="Low complexity" evidence="1">
    <location>
        <begin position="87"/>
        <end position="97"/>
    </location>
</feature>
<sequence>MAGAAGNRRQGHRGLDLCLAGPAAGRWQPRVVQRCTRPAWRGHRRARAGRVEDAVSAAVGAQGDTPGRGIRTAGASRGGDRTGGGQCRRCTGVRLDR</sequence>
<evidence type="ECO:0000313" key="2">
    <source>
        <dbReference type="EMBL" id="KAG1536393.1"/>
    </source>
</evidence>
<gene>
    <name evidence="2" type="ORF">G6F50_015074</name>
</gene>
<dbReference type="AlphaFoldDB" id="A0A9P6Y158"/>
<dbReference type="EMBL" id="JAANIU010007902">
    <property type="protein sequence ID" value="KAG1536393.1"/>
    <property type="molecule type" value="Genomic_DNA"/>
</dbReference>
<comment type="caution">
    <text evidence="2">The sequence shown here is derived from an EMBL/GenBank/DDBJ whole genome shotgun (WGS) entry which is preliminary data.</text>
</comment>
<reference evidence="2 3" key="1">
    <citation type="journal article" date="2020" name="Microb. Genom.">
        <title>Genetic diversity of clinical and environmental Mucorales isolates obtained from an investigation of mucormycosis cases among solid organ transplant recipients.</title>
        <authorList>
            <person name="Nguyen M.H."/>
            <person name="Kaul D."/>
            <person name="Muto C."/>
            <person name="Cheng S.J."/>
            <person name="Richter R.A."/>
            <person name="Bruno V.M."/>
            <person name="Liu G."/>
            <person name="Beyhan S."/>
            <person name="Sundermann A.J."/>
            <person name="Mounaud S."/>
            <person name="Pasculle A.W."/>
            <person name="Nierman W.C."/>
            <person name="Driscoll E."/>
            <person name="Cumbie R."/>
            <person name="Clancy C.J."/>
            <person name="Dupont C.L."/>
        </authorList>
    </citation>
    <scope>NUCLEOTIDE SEQUENCE [LARGE SCALE GENOMIC DNA]</scope>
    <source>
        <strain evidence="2 3">GL24</strain>
    </source>
</reference>
<keyword evidence="3" id="KW-1185">Reference proteome</keyword>
<proteinExistence type="predicted"/>
<accession>A0A9P6Y158</accession>
<protein>
    <submittedName>
        <fullName evidence="2">Uncharacterized protein</fullName>
    </submittedName>
</protein>
<name>A0A9P6Y158_9FUNG</name>
<evidence type="ECO:0000313" key="3">
    <source>
        <dbReference type="Proteomes" id="UP000740926"/>
    </source>
</evidence>
<dbReference type="Proteomes" id="UP000740926">
    <property type="component" value="Unassembled WGS sequence"/>
</dbReference>
<feature type="region of interest" description="Disordered" evidence="1">
    <location>
        <begin position="51"/>
        <end position="97"/>
    </location>
</feature>
<evidence type="ECO:0000256" key="1">
    <source>
        <dbReference type="SAM" id="MobiDB-lite"/>
    </source>
</evidence>
<organism evidence="2 3">
    <name type="scientific">Rhizopus delemar</name>
    <dbReference type="NCBI Taxonomy" id="936053"/>
    <lineage>
        <taxon>Eukaryota</taxon>
        <taxon>Fungi</taxon>
        <taxon>Fungi incertae sedis</taxon>
        <taxon>Mucoromycota</taxon>
        <taxon>Mucoromycotina</taxon>
        <taxon>Mucoromycetes</taxon>
        <taxon>Mucorales</taxon>
        <taxon>Mucorineae</taxon>
        <taxon>Rhizopodaceae</taxon>
        <taxon>Rhizopus</taxon>
    </lineage>
</organism>